<keyword evidence="8 13" id="KW-0175">Coiled coil</keyword>
<feature type="region of interest" description="Disordered" evidence="14">
    <location>
        <begin position="1"/>
        <end position="35"/>
    </location>
</feature>
<keyword evidence="9" id="KW-0969">Cilium</keyword>
<reference evidence="16 17" key="1">
    <citation type="submission" date="2019-06" db="EMBL/GenBank/DDBJ databases">
        <title>A chromosome-scale genome assembly of the European perch, Perca fluviatilis.</title>
        <authorList>
            <person name="Roques C."/>
            <person name="Zahm M."/>
            <person name="Cabau C."/>
            <person name="Klopp C."/>
            <person name="Bouchez O."/>
            <person name="Donnadieu C."/>
            <person name="Kuhl H."/>
            <person name="Gislard M."/>
            <person name="Guendouz S."/>
            <person name="Journot L."/>
            <person name="Haffray P."/>
            <person name="Bestin A."/>
            <person name="Morvezen R."/>
            <person name="Feron R."/>
            <person name="Wen M."/>
            <person name="Jouanno E."/>
            <person name="Herpin A."/>
            <person name="Schartl M."/>
            <person name="Postlethwait J."/>
            <person name="Schaerlinger B."/>
            <person name="Chardard D."/>
            <person name="Lecocq T."/>
            <person name="Poncet C."/>
            <person name="Jaffrelo L."/>
            <person name="Lampietro C."/>
            <person name="Guiguen Y."/>
        </authorList>
    </citation>
    <scope>NUCLEOTIDE SEQUENCE [LARGE SCALE GENOMIC DNA]</scope>
    <source>
        <tissue evidence="16">Blood</tissue>
    </source>
</reference>
<gene>
    <name evidence="16" type="ORF">PFLUV_G00032950</name>
</gene>
<dbReference type="GO" id="GO:0030317">
    <property type="term" value="P:flagellated sperm motility"/>
    <property type="evidence" value="ECO:0007669"/>
    <property type="project" value="TreeGrafter"/>
</dbReference>
<feature type="compositionally biased region" description="Basic and acidic residues" evidence="14">
    <location>
        <begin position="23"/>
        <end position="35"/>
    </location>
</feature>
<dbReference type="PANTHER" id="PTHR31543">
    <property type="entry name" value="DYNEIN REGULATORY COMPLEX SUBUNIT 4"/>
    <property type="match status" value="1"/>
</dbReference>
<evidence type="ECO:0000256" key="8">
    <source>
        <dbReference type="ARBA" id="ARBA00023054"/>
    </source>
</evidence>
<comment type="caution">
    <text evidence="16">The sequence shown here is derived from an EMBL/GenBank/DDBJ whole genome shotgun (WGS) entry which is preliminary data.</text>
</comment>
<keyword evidence="10" id="KW-0206">Cytoskeleton</keyword>
<dbReference type="InterPro" id="IPR025593">
    <property type="entry name" value="GAS8_dom"/>
</dbReference>
<feature type="coiled-coil region" evidence="13">
    <location>
        <begin position="248"/>
        <end position="275"/>
    </location>
</feature>
<dbReference type="GO" id="GO:0005874">
    <property type="term" value="C:microtubule"/>
    <property type="evidence" value="ECO:0007669"/>
    <property type="project" value="UniProtKB-KW"/>
</dbReference>
<dbReference type="GO" id="GO:0031267">
    <property type="term" value="F:small GTPase binding"/>
    <property type="evidence" value="ECO:0007669"/>
    <property type="project" value="InterPro"/>
</dbReference>
<dbReference type="Pfam" id="PF13851">
    <property type="entry name" value="GAS"/>
    <property type="match status" value="1"/>
</dbReference>
<dbReference type="GO" id="GO:0008017">
    <property type="term" value="F:microtubule binding"/>
    <property type="evidence" value="ECO:0007669"/>
    <property type="project" value="InterPro"/>
</dbReference>
<evidence type="ECO:0000256" key="12">
    <source>
        <dbReference type="ARBA" id="ARBA00031568"/>
    </source>
</evidence>
<dbReference type="Proteomes" id="UP000465112">
    <property type="component" value="Chromosome 3"/>
</dbReference>
<evidence type="ECO:0000259" key="15">
    <source>
        <dbReference type="Pfam" id="PF13851"/>
    </source>
</evidence>
<accession>A0A6A5FQM6</accession>
<dbReference type="GO" id="GO:0005794">
    <property type="term" value="C:Golgi apparatus"/>
    <property type="evidence" value="ECO:0007669"/>
    <property type="project" value="TreeGrafter"/>
</dbReference>
<evidence type="ECO:0000256" key="14">
    <source>
        <dbReference type="SAM" id="MobiDB-lite"/>
    </source>
</evidence>
<protein>
    <recommendedName>
        <fullName evidence="4">Dynein regulatory complex subunit 4</fullName>
    </recommendedName>
    <alternativeName>
        <fullName evidence="12">Growth arrest-specific protein 8</fullName>
    </alternativeName>
</protein>
<dbReference type="GO" id="GO:0031514">
    <property type="term" value="C:motile cilium"/>
    <property type="evidence" value="ECO:0007669"/>
    <property type="project" value="UniProtKB-SubCell"/>
</dbReference>
<sequence>MPPKSKGSSKKPAKARTPTLIDGHTKEEMSKEQLEEHIVHLRNELDREREERNYFQLERDKIHTFWEITERQLEEVKAERKNFDKDIEEEEGRHQVEIKVYKQKMKHLLCEHQNMISELKADGLVSAQVVQKEQEELETQLQKDMRAIMVDMQELDNENLVKELELKHNEEMTKTRSIWMKQLAEIQTKYEKKMELLPQELDNMRKNATIEREDHWSSHITTLIEDHDKAFSDAHALVNRMQQDLDMSDSLKAQIEEMNTKQKEKEKDLVRLLQDNKSLAELLSKVSDESAENEKKMKYYATKKDTKERVKKKELDDLKLDYETLEQQFSKLQLERDELYTMFTQNIQKVQHKAGLKTTLLERKVKDLTDVLEKTQAQLFSVLSALNMDQTALDGVTNKIEENLDSSNKSIKNLQYKKAQIAQAHKDLLLTYEAKQRASGVPVEELFVKPFESSLAGKIL</sequence>
<evidence type="ECO:0000256" key="10">
    <source>
        <dbReference type="ARBA" id="ARBA00023212"/>
    </source>
</evidence>
<keyword evidence="7" id="KW-0282">Flagellum</keyword>
<evidence type="ECO:0000256" key="1">
    <source>
        <dbReference type="ARBA" id="ARBA00004230"/>
    </source>
</evidence>
<evidence type="ECO:0000256" key="11">
    <source>
        <dbReference type="ARBA" id="ARBA00023273"/>
    </source>
</evidence>
<evidence type="ECO:0000256" key="13">
    <source>
        <dbReference type="SAM" id="Coils"/>
    </source>
</evidence>
<feature type="domain" description="Growth arrest-specific protein 8" evidence="15">
    <location>
        <begin position="223"/>
        <end position="414"/>
    </location>
</feature>
<keyword evidence="11" id="KW-0966">Cell projection</keyword>
<feature type="coiled-coil region" evidence="13">
    <location>
        <begin position="127"/>
        <end position="158"/>
    </location>
</feature>
<evidence type="ECO:0000256" key="6">
    <source>
        <dbReference type="ARBA" id="ARBA00022701"/>
    </source>
</evidence>
<evidence type="ECO:0000313" key="16">
    <source>
        <dbReference type="EMBL" id="KAF1392912.1"/>
    </source>
</evidence>
<evidence type="ECO:0000256" key="3">
    <source>
        <dbReference type="ARBA" id="ARBA00009859"/>
    </source>
</evidence>
<keyword evidence="6" id="KW-0493">Microtubule</keyword>
<feature type="coiled-coil region" evidence="13">
    <location>
        <begin position="308"/>
        <end position="378"/>
    </location>
</feature>
<proteinExistence type="inferred from homology"/>
<evidence type="ECO:0000256" key="7">
    <source>
        <dbReference type="ARBA" id="ARBA00022846"/>
    </source>
</evidence>
<evidence type="ECO:0000256" key="9">
    <source>
        <dbReference type="ARBA" id="ARBA00023069"/>
    </source>
</evidence>
<name>A0A6A5FQM6_PERFL</name>
<keyword evidence="5" id="KW-0963">Cytoplasm</keyword>
<evidence type="ECO:0000256" key="5">
    <source>
        <dbReference type="ARBA" id="ARBA00022490"/>
    </source>
</evidence>
<keyword evidence="17" id="KW-1185">Reference proteome</keyword>
<comment type="subcellular location">
    <subcellularLocation>
        <location evidence="1">Cell projection</location>
        <location evidence="1">Cilium</location>
        <location evidence="1">Flagellum</location>
    </subcellularLocation>
    <subcellularLocation>
        <location evidence="2">Cytoplasm</location>
        <location evidence="2">Cytoskeleton</location>
    </subcellularLocation>
</comment>
<dbReference type="AlphaFoldDB" id="A0A6A5FQM6"/>
<evidence type="ECO:0000256" key="4">
    <source>
        <dbReference type="ARBA" id="ARBA00021301"/>
    </source>
</evidence>
<dbReference type="EMBL" id="VHII01000003">
    <property type="protein sequence ID" value="KAF1392912.1"/>
    <property type="molecule type" value="Genomic_DNA"/>
</dbReference>
<dbReference type="PANTHER" id="PTHR31543:SF0">
    <property type="entry name" value="DYNEIN REGULATORY COMPLEX SUBUNIT 4"/>
    <property type="match status" value="1"/>
</dbReference>
<comment type="similarity">
    <text evidence="3">Belongs to the DRC4 family.</text>
</comment>
<evidence type="ECO:0000256" key="2">
    <source>
        <dbReference type="ARBA" id="ARBA00004245"/>
    </source>
</evidence>
<organism evidence="16 17">
    <name type="scientific">Perca fluviatilis</name>
    <name type="common">European perch</name>
    <dbReference type="NCBI Taxonomy" id="8168"/>
    <lineage>
        <taxon>Eukaryota</taxon>
        <taxon>Metazoa</taxon>
        <taxon>Chordata</taxon>
        <taxon>Craniata</taxon>
        <taxon>Vertebrata</taxon>
        <taxon>Euteleostomi</taxon>
        <taxon>Actinopterygii</taxon>
        <taxon>Neopterygii</taxon>
        <taxon>Teleostei</taxon>
        <taxon>Neoteleostei</taxon>
        <taxon>Acanthomorphata</taxon>
        <taxon>Eupercaria</taxon>
        <taxon>Perciformes</taxon>
        <taxon>Percoidei</taxon>
        <taxon>Percidae</taxon>
        <taxon>Percinae</taxon>
        <taxon>Perca</taxon>
    </lineage>
</organism>
<dbReference type="InterPro" id="IPR039308">
    <property type="entry name" value="GAS8"/>
</dbReference>
<evidence type="ECO:0000313" key="17">
    <source>
        <dbReference type="Proteomes" id="UP000465112"/>
    </source>
</evidence>